<accession>A0A7J0H5U2</accession>
<comment type="caution">
    <text evidence="1">The sequence shown here is derived from an EMBL/GenBank/DDBJ whole genome shotgun (WGS) entry which is preliminary data.</text>
</comment>
<sequence>MVRTKHTSNDLMGVDPNPAELEMVFKTRLFKTFEFQKTWLPEFKEMLIIMGREFERNFSLKYYRKMLAPMDALGWNGL</sequence>
<dbReference type="EMBL" id="BJWL01000027">
    <property type="protein sequence ID" value="GFZ18466.1"/>
    <property type="molecule type" value="Genomic_DNA"/>
</dbReference>
<dbReference type="AlphaFoldDB" id="A0A7J0H5U2"/>
<keyword evidence="2" id="KW-1185">Reference proteome</keyword>
<protein>
    <submittedName>
        <fullName evidence="1">Uncharacterized protein</fullName>
    </submittedName>
</protein>
<organism evidence="1 2">
    <name type="scientific">Actinidia rufa</name>
    <dbReference type="NCBI Taxonomy" id="165716"/>
    <lineage>
        <taxon>Eukaryota</taxon>
        <taxon>Viridiplantae</taxon>
        <taxon>Streptophyta</taxon>
        <taxon>Embryophyta</taxon>
        <taxon>Tracheophyta</taxon>
        <taxon>Spermatophyta</taxon>
        <taxon>Magnoliopsida</taxon>
        <taxon>eudicotyledons</taxon>
        <taxon>Gunneridae</taxon>
        <taxon>Pentapetalae</taxon>
        <taxon>asterids</taxon>
        <taxon>Ericales</taxon>
        <taxon>Actinidiaceae</taxon>
        <taxon>Actinidia</taxon>
    </lineage>
</organism>
<proteinExistence type="predicted"/>
<reference evidence="1 2" key="1">
    <citation type="submission" date="2019-07" db="EMBL/GenBank/DDBJ databases">
        <title>De Novo Assembly of kiwifruit Actinidia rufa.</title>
        <authorList>
            <person name="Sugita-Konishi S."/>
            <person name="Sato K."/>
            <person name="Mori E."/>
            <person name="Abe Y."/>
            <person name="Kisaki G."/>
            <person name="Hamano K."/>
            <person name="Suezawa K."/>
            <person name="Otani M."/>
            <person name="Fukuda T."/>
            <person name="Manabe T."/>
            <person name="Gomi K."/>
            <person name="Tabuchi M."/>
            <person name="Akimitsu K."/>
            <person name="Kataoka I."/>
        </authorList>
    </citation>
    <scope>NUCLEOTIDE SEQUENCE [LARGE SCALE GENOMIC DNA]</scope>
    <source>
        <strain evidence="2">cv. Fuchu</strain>
    </source>
</reference>
<name>A0A7J0H5U2_9ERIC</name>
<evidence type="ECO:0000313" key="2">
    <source>
        <dbReference type="Proteomes" id="UP000585474"/>
    </source>
</evidence>
<gene>
    <name evidence="1" type="ORF">Acr_27g0002050</name>
</gene>
<evidence type="ECO:0000313" key="1">
    <source>
        <dbReference type="EMBL" id="GFZ18466.1"/>
    </source>
</evidence>
<dbReference type="Proteomes" id="UP000585474">
    <property type="component" value="Unassembled WGS sequence"/>
</dbReference>